<dbReference type="OrthoDB" id="421121at2759"/>
<dbReference type="Gene3D" id="1.25.40.10">
    <property type="entry name" value="Tetratricopeptide repeat domain"/>
    <property type="match status" value="1"/>
</dbReference>
<keyword evidence="3" id="KW-1185">Reference proteome</keyword>
<dbReference type="InterPro" id="IPR019734">
    <property type="entry name" value="TPR_rpt"/>
</dbReference>
<gene>
    <name evidence="2" type="ORF">FisN_10Hh060</name>
</gene>
<reference evidence="2 3" key="1">
    <citation type="journal article" date="2015" name="Plant Cell">
        <title>Oil accumulation by the oleaginous diatom Fistulifera solaris as revealed by the genome and transcriptome.</title>
        <authorList>
            <person name="Tanaka T."/>
            <person name="Maeda Y."/>
            <person name="Veluchamy A."/>
            <person name="Tanaka M."/>
            <person name="Abida H."/>
            <person name="Marechal E."/>
            <person name="Bowler C."/>
            <person name="Muto M."/>
            <person name="Sunaga Y."/>
            <person name="Tanaka M."/>
            <person name="Yoshino T."/>
            <person name="Taniguchi T."/>
            <person name="Fukuda Y."/>
            <person name="Nemoto M."/>
            <person name="Matsumoto M."/>
            <person name="Wong P.S."/>
            <person name="Aburatani S."/>
            <person name="Fujibuchi W."/>
        </authorList>
    </citation>
    <scope>NUCLEOTIDE SEQUENCE [LARGE SCALE GENOMIC DNA]</scope>
    <source>
        <strain evidence="2 3">JPCC DA0580</strain>
    </source>
</reference>
<organism evidence="2 3">
    <name type="scientific">Fistulifera solaris</name>
    <name type="common">Oleaginous diatom</name>
    <dbReference type="NCBI Taxonomy" id="1519565"/>
    <lineage>
        <taxon>Eukaryota</taxon>
        <taxon>Sar</taxon>
        <taxon>Stramenopiles</taxon>
        <taxon>Ochrophyta</taxon>
        <taxon>Bacillariophyta</taxon>
        <taxon>Bacillariophyceae</taxon>
        <taxon>Bacillariophycidae</taxon>
        <taxon>Naviculales</taxon>
        <taxon>Naviculaceae</taxon>
        <taxon>Fistulifera</taxon>
    </lineage>
</organism>
<accession>A0A1Z5K5E8</accession>
<dbReference type="EMBL" id="BDSP01000167">
    <property type="protein sequence ID" value="GAX21480.1"/>
    <property type="molecule type" value="Genomic_DNA"/>
</dbReference>
<feature type="chain" id="PRO_5012599828" evidence="1">
    <location>
        <begin position="23"/>
        <end position="316"/>
    </location>
</feature>
<feature type="signal peptide" evidence="1">
    <location>
        <begin position="1"/>
        <end position="22"/>
    </location>
</feature>
<dbReference type="SMART" id="SM00028">
    <property type="entry name" value="TPR"/>
    <property type="match status" value="5"/>
</dbReference>
<name>A0A1Z5K5E8_FISSO</name>
<dbReference type="Proteomes" id="UP000198406">
    <property type="component" value="Unassembled WGS sequence"/>
</dbReference>
<keyword evidence="1" id="KW-0732">Signal</keyword>
<dbReference type="AlphaFoldDB" id="A0A1Z5K5E8"/>
<dbReference type="InParanoid" id="A0A1Z5K5E8"/>
<dbReference type="InterPro" id="IPR011990">
    <property type="entry name" value="TPR-like_helical_dom_sf"/>
</dbReference>
<protein>
    <submittedName>
        <fullName evidence="2">Uncharacterized protein</fullName>
    </submittedName>
</protein>
<comment type="caution">
    <text evidence="2">The sequence shown here is derived from an EMBL/GenBank/DDBJ whole genome shotgun (WGS) entry which is preliminary data.</text>
</comment>
<sequence length="316" mass="34824">MKCNVLSRSILTAALVLATARAWQLPLPQSLALSRREMLASAFVTIPVCAAPQLAPAEEINSSILVQLTGDAKKIFGEGRALELQGNLMAAQRLYGKVTQMAPNFVYGWSSLGNTQTAFGDLAAAEVSYTKSIDLCTQVDCSDQYVLYLNRGTIRLNTNRPAEALADLRLAATLRGRPDDIVLQNLARACELNGLYEEADRNYDVAIRMTGNQVSPYWLRAAMVKFQLNEKQQGYDLLKRIENRFPDAPEVKAASAVFLAGTGKMVEAQQKFLEISDRQRLKYVDQQYLTGTIAWPPAMLSQLSKITQAVGDQVSI</sequence>
<evidence type="ECO:0000313" key="3">
    <source>
        <dbReference type="Proteomes" id="UP000198406"/>
    </source>
</evidence>
<dbReference type="SUPFAM" id="SSF48452">
    <property type="entry name" value="TPR-like"/>
    <property type="match status" value="1"/>
</dbReference>
<proteinExistence type="predicted"/>
<evidence type="ECO:0000256" key="1">
    <source>
        <dbReference type="SAM" id="SignalP"/>
    </source>
</evidence>
<evidence type="ECO:0000313" key="2">
    <source>
        <dbReference type="EMBL" id="GAX21480.1"/>
    </source>
</evidence>